<dbReference type="SUPFAM" id="SSF56529">
    <property type="entry name" value="FAH"/>
    <property type="match status" value="1"/>
</dbReference>
<keyword evidence="4" id="KW-1185">Reference proteome</keyword>
<accession>A0ABP7ALS8</accession>
<dbReference type="Gene3D" id="3.90.850.10">
    <property type="entry name" value="Fumarylacetoacetase-like, C-terminal domain"/>
    <property type="match status" value="1"/>
</dbReference>
<keyword evidence="1" id="KW-0479">Metal-binding</keyword>
<comment type="caution">
    <text evidence="3">The sequence shown here is derived from an EMBL/GenBank/DDBJ whole genome shotgun (WGS) entry which is preliminary data.</text>
</comment>
<evidence type="ECO:0000259" key="2">
    <source>
        <dbReference type="Pfam" id="PF01557"/>
    </source>
</evidence>
<dbReference type="SUPFAM" id="SSF89562">
    <property type="entry name" value="RraA-like"/>
    <property type="match status" value="1"/>
</dbReference>
<protein>
    <recommendedName>
        <fullName evidence="2">Fumarylacetoacetase-like C-terminal domain-containing protein</fullName>
    </recommendedName>
</protein>
<dbReference type="InterPro" id="IPR036663">
    <property type="entry name" value="Fumarylacetoacetase_C_sf"/>
</dbReference>
<dbReference type="CDD" id="cd16841">
    <property type="entry name" value="RraA_family"/>
    <property type="match status" value="1"/>
</dbReference>
<proteinExistence type="predicted"/>
<reference evidence="4" key="1">
    <citation type="journal article" date="2019" name="Int. J. Syst. Evol. Microbiol.">
        <title>The Global Catalogue of Microorganisms (GCM) 10K type strain sequencing project: providing services to taxonomists for standard genome sequencing and annotation.</title>
        <authorList>
            <consortium name="The Broad Institute Genomics Platform"/>
            <consortium name="The Broad Institute Genome Sequencing Center for Infectious Disease"/>
            <person name="Wu L."/>
            <person name="Ma J."/>
        </authorList>
    </citation>
    <scope>NUCLEOTIDE SEQUENCE [LARGE SCALE GENOMIC DNA]</scope>
    <source>
        <strain evidence="4">JCM 16902</strain>
    </source>
</reference>
<sequence length="477" mass="49930">MPLRVDGLPRPGKIVAVHLNYPSRVAQRGRRPAHPSYFLKPTTSLAVSGDVIERPAGTELLAYEGEIALLIGRTARRVTPEQGWAAVSGVTAANDWGVYDLRTVDAGSNLRNKGGDGFTPLGPGVIPARDVDPAALRVRTWVDGRLVQDDTTAELLFPFGLLVADLSQLITLEPGDVILTGTPAGSSVAVPGETVEVEVDVPGGPSSGRLVTHVVEGTVPFAGYGAQPSVDDRQRAQAWGTAPEPVLTDELRTLLGGVAVATLSSQLRGRGYPHATIDGVHPLVPGTRMIGTARTLRFVAHRPDLFQEHGGGYNAQKRAFDSLKPGEVLVIEARGDATAGTVGDILALRAQTLGAAGIVTDGAVRDSTAVAGLGLPTFAAGSHPSVLGRRHVPWETDVGVTCGGAAVVPGDVLIGDDDGVVVVPAHLLDEITRAAVEQEAQDTWVAARIAEGHPVDGLFPPNTAWLERYQASRTQDP</sequence>
<evidence type="ECO:0000256" key="1">
    <source>
        <dbReference type="ARBA" id="ARBA00022723"/>
    </source>
</evidence>
<dbReference type="InterPro" id="IPR011234">
    <property type="entry name" value="Fumarylacetoacetase-like_C"/>
</dbReference>
<evidence type="ECO:0000313" key="3">
    <source>
        <dbReference type="EMBL" id="GAA3635539.1"/>
    </source>
</evidence>
<dbReference type="PANTHER" id="PTHR11820">
    <property type="entry name" value="ACYLPYRUVASE"/>
    <property type="match status" value="1"/>
</dbReference>
<dbReference type="NCBIfam" id="NF009399">
    <property type="entry name" value="PRK12764.1"/>
    <property type="match status" value="1"/>
</dbReference>
<dbReference type="InterPro" id="IPR005493">
    <property type="entry name" value="RraA/RraA-like"/>
</dbReference>
<dbReference type="RefSeq" id="WP_231488732.1">
    <property type="nucleotide sequence ID" value="NZ_BAAAZO010000012.1"/>
</dbReference>
<feature type="domain" description="Fumarylacetoacetase-like C-terminal" evidence="2">
    <location>
        <begin position="13"/>
        <end position="214"/>
    </location>
</feature>
<organism evidence="3 4">
    <name type="scientific">Kineosporia mesophila</name>
    <dbReference type="NCBI Taxonomy" id="566012"/>
    <lineage>
        <taxon>Bacteria</taxon>
        <taxon>Bacillati</taxon>
        <taxon>Actinomycetota</taxon>
        <taxon>Actinomycetes</taxon>
        <taxon>Kineosporiales</taxon>
        <taxon>Kineosporiaceae</taxon>
        <taxon>Kineosporia</taxon>
    </lineage>
</organism>
<dbReference type="EMBL" id="BAAAZO010000012">
    <property type="protein sequence ID" value="GAA3635539.1"/>
    <property type="molecule type" value="Genomic_DNA"/>
</dbReference>
<dbReference type="NCBIfam" id="NF006093">
    <property type="entry name" value="PRK08245.1"/>
    <property type="match status" value="1"/>
</dbReference>
<name>A0ABP7ALS8_9ACTN</name>
<dbReference type="InterPro" id="IPR036704">
    <property type="entry name" value="RraA/RraA-like_sf"/>
</dbReference>
<dbReference type="Gene3D" id="3.50.30.40">
    <property type="entry name" value="Ribonuclease E inhibitor RraA/RraA-like"/>
    <property type="match status" value="1"/>
</dbReference>
<dbReference type="Pfam" id="PF01557">
    <property type="entry name" value="FAA_hydrolase"/>
    <property type="match status" value="1"/>
</dbReference>
<dbReference type="Pfam" id="PF03737">
    <property type="entry name" value="RraA-like"/>
    <property type="match status" value="1"/>
</dbReference>
<evidence type="ECO:0000313" key="4">
    <source>
        <dbReference type="Proteomes" id="UP001501074"/>
    </source>
</evidence>
<dbReference type="Proteomes" id="UP001501074">
    <property type="component" value="Unassembled WGS sequence"/>
</dbReference>
<gene>
    <name evidence="3" type="ORF">GCM10022223_62460</name>
</gene>